<dbReference type="GO" id="GO:0005794">
    <property type="term" value="C:Golgi apparatus"/>
    <property type="evidence" value="ECO:0007669"/>
    <property type="project" value="TreeGrafter"/>
</dbReference>
<evidence type="ECO:0000256" key="10">
    <source>
        <dbReference type="ARBA" id="ARBA00023054"/>
    </source>
</evidence>
<evidence type="ECO:0000256" key="11">
    <source>
        <dbReference type="ARBA" id="ARBA00023212"/>
    </source>
</evidence>
<keyword evidence="12" id="KW-0966">Cell projection</keyword>
<dbReference type="Gene3D" id="6.10.140.1620">
    <property type="match status" value="1"/>
</dbReference>
<evidence type="ECO:0000256" key="6">
    <source>
        <dbReference type="ARBA" id="ARBA00022443"/>
    </source>
</evidence>
<dbReference type="InterPro" id="IPR001452">
    <property type="entry name" value="SH3_domain"/>
</dbReference>
<keyword evidence="9" id="KW-0519">Myristate</keyword>
<dbReference type="Gene3D" id="2.30.30.40">
    <property type="entry name" value="SH3 Domains"/>
    <property type="match status" value="1"/>
</dbReference>
<dbReference type="InterPro" id="IPR008491">
    <property type="entry name" value="CDK5RAP3"/>
</dbReference>
<comment type="similarity">
    <text evidence="4">Belongs to the dymeclin family.</text>
</comment>
<evidence type="ECO:0000313" key="18">
    <source>
        <dbReference type="Proteomes" id="UP000677054"/>
    </source>
</evidence>
<dbReference type="GO" id="GO:0005856">
    <property type="term" value="C:cytoskeleton"/>
    <property type="evidence" value="ECO:0007669"/>
    <property type="project" value="UniProtKB-SubCell"/>
</dbReference>
<keyword evidence="10" id="KW-0175">Coiled coil</keyword>
<evidence type="ECO:0000259" key="16">
    <source>
        <dbReference type="PROSITE" id="PS50002"/>
    </source>
</evidence>
<feature type="region of interest" description="Disordered" evidence="15">
    <location>
        <begin position="808"/>
        <end position="900"/>
    </location>
</feature>
<dbReference type="InterPro" id="IPR012849">
    <property type="entry name" value="Abl-interactor_HHR_dom"/>
</dbReference>
<evidence type="ECO:0000313" key="17">
    <source>
        <dbReference type="EMBL" id="CAD7245653.1"/>
    </source>
</evidence>
<dbReference type="Pfam" id="PF00018">
    <property type="entry name" value="SH3_1"/>
    <property type="match status" value="1"/>
</dbReference>
<evidence type="ECO:0000256" key="2">
    <source>
        <dbReference type="ARBA" id="ARBA00004510"/>
    </source>
</evidence>
<evidence type="ECO:0000256" key="5">
    <source>
        <dbReference type="ARBA" id="ARBA00015736"/>
    </source>
</evidence>
<accession>A0A7R9A488</accession>
<evidence type="ECO:0000256" key="4">
    <source>
        <dbReference type="ARBA" id="ARBA00010603"/>
    </source>
</evidence>
<dbReference type="InterPro" id="IPR019142">
    <property type="entry name" value="Dymeclin"/>
</dbReference>
<dbReference type="SMART" id="SM00326">
    <property type="entry name" value="SH3"/>
    <property type="match status" value="1"/>
</dbReference>
<feature type="compositionally biased region" description="Pro residues" evidence="15">
    <location>
        <begin position="949"/>
        <end position="968"/>
    </location>
</feature>
<keyword evidence="6 14" id="KW-0728">SH3 domain</keyword>
<keyword evidence="7" id="KW-0963">Cytoplasm</keyword>
<evidence type="ECO:0000256" key="9">
    <source>
        <dbReference type="ARBA" id="ARBA00022707"/>
    </source>
</evidence>
<gene>
    <name evidence="17" type="ORF">DSTB1V02_LOCUS5521</name>
</gene>
<dbReference type="EMBL" id="LR900430">
    <property type="protein sequence ID" value="CAD7245653.1"/>
    <property type="molecule type" value="Genomic_DNA"/>
</dbReference>
<organism evidence="17">
    <name type="scientific">Darwinula stevensoni</name>
    <dbReference type="NCBI Taxonomy" id="69355"/>
    <lineage>
        <taxon>Eukaryota</taxon>
        <taxon>Metazoa</taxon>
        <taxon>Ecdysozoa</taxon>
        <taxon>Arthropoda</taxon>
        <taxon>Crustacea</taxon>
        <taxon>Oligostraca</taxon>
        <taxon>Ostracoda</taxon>
        <taxon>Podocopa</taxon>
        <taxon>Podocopida</taxon>
        <taxon>Darwinulocopina</taxon>
        <taxon>Darwinuloidea</taxon>
        <taxon>Darwinulidae</taxon>
        <taxon>Darwinula</taxon>
    </lineage>
</organism>
<dbReference type="Proteomes" id="UP000677054">
    <property type="component" value="Unassembled WGS sequence"/>
</dbReference>
<evidence type="ECO:0000256" key="13">
    <source>
        <dbReference type="ARBA" id="ARBA00023288"/>
    </source>
</evidence>
<proteinExistence type="inferred from homology"/>
<evidence type="ECO:0000256" key="7">
    <source>
        <dbReference type="ARBA" id="ARBA00022490"/>
    </source>
</evidence>
<reference evidence="17" key="1">
    <citation type="submission" date="2020-11" db="EMBL/GenBank/DDBJ databases">
        <authorList>
            <person name="Tran Van P."/>
        </authorList>
    </citation>
    <scope>NUCLEOTIDE SEQUENCE</scope>
</reference>
<dbReference type="InterPro" id="IPR028455">
    <property type="entry name" value="ABI3_SH3"/>
</dbReference>
<feature type="compositionally biased region" description="Low complexity" evidence="15">
    <location>
        <begin position="886"/>
        <end position="900"/>
    </location>
</feature>
<name>A0A7R9A488_9CRUS</name>
<evidence type="ECO:0000256" key="15">
    <source>
        <dbReference type="SAM" id="MobiDB-lite"/>
    </source>
</evidence>
<keyword evidence="11" id="KW-0206">Cytoskeleton</keyword>
<dbReference type="Pfam" id="PF07815">
    <property type="entry name" value="Abi_HHR"/>
    <property type="match status" value="1"/>
</dbReference>
<comment type="similarity">
    <text evidence="3">Belongs to the ABI family.</text>
</comment>
<dbReference type="EMBL" id="CAJPEV010000913">
    <property type="protein sequence ID" value="CAG0889485.1"/>
    <property type="molecule type" value="Genomic_DNA"/>
</dbReference>
<feature type="region of interest" description="Disordered" evidence="15">
    <location>
        <begin position="936"/>
        <end position="1002"/>
    </location>
</feature>
<feature type="domain" description="SH3" evidence="16">
    <location>
        <begin position="1011"/>
        <end position="1070"/>
    </location>
</feature>
<dbReference type="GO" id="GO:0030027">
    <property type="term" value="C:lamellipodium"/>
    <property type="evidence" value="ECO:0007669"/>
    <property type="project" value="UniProtKB-SubCell"/>
</dbReference>
<dbReference type="Pfam" id="PF05600">
    <property type="entry name" value="CDK5RAP3"/>
    <property type="match status" value="1"/>
</dbReference>
<sequence length="1596" mass="179850">MGISSSSIGELHKNEYLQRFAGKEHISPNDPFWNQLLSFTFRPPYTSSDYRLLEESTHELCKSLLTNNNQSGNFASLVQVFLMRSHELKASAQCHGNIFLWHMHNVLFILRSVIKYFLESITEEDFVEQFRMQQKDSEDLRGSQGPAHLLEPFMNGLVELMVDVPIMDITYSLHLEAAHSLLVLFSVQLYLSKPAYQSIIYRTMMAGRCSIHAGLLMKHLLGNYLAQLPLPPHIVSEESGGSIILGLASGLWSVLTLGYSKVAPHTPKKGDGKDSIPAAPLAEQSLLLILVLSNHCTSDKSLPNPYRQALLSFTDSKASGMEAPHTQAVATFRMDYAALYDTLCSGLKSDQATLLLYLLLHRNPHFRTFVLARTDVERLVLPLLETLYKAGDHNSHHIYMALIVLLILSEDDPFNSIVHDIILNNIEWYTERSIPRISLGGLLVLVVIRTIQYNLTKMRDKYLHTNCLAALANMSSQFRNLHPYVCQRLASLLALLSKKRSKLLQLIPARQQMLPNHHLQDQEAKDGADPHVITVNGTTEDESLAEMVQDLCVLEEVIRMLLEILNSTLTYQLAHNTDLIYTLLYRRDMFEPFRSHAAFQDITHNIDMVLSYFSSRLEPFGQQLGVSDVQRIIAEAVQTWHRERLKKFPELKFKYVEEEEPEDYFIPYIWSLIFHHAMLYWNPQHFLLFSPSKTDGAENKGLALQETKGYTIQSLACVAYQINSLAYNFLKMLDAQQTQLLQMESDMNHIAQQVMIHKEKVARREIGVLTTNKSSSRQFKIVAPANQERPIKYVRKPIDYTALDEIGHGLRNMGSTGTTPRSRRSSNNQMGIAAGPAPNTKPPTPPQGIRTPGGTLVKRGSDYKTPPAVAPPQVPTHYAPNYGLARQGRLGSDRSSGSGYSTLPMHLQNNVVGNQHHGHVGVVHPSNTVGRHSGYASGMSMNQQGPHIHNPPPPQSITMPPPPSPLPPMAGGGVDMRGSPPLPPPPGTGDEQPYAPGRVVQTKPPDWVPRNYIEKVVAIYDYMADKEDELSFPENAVIYVLKKNDDGWWEGVMNGVQGLFPGNYGDELLLPIDIQIGKLQDWLASRRHVNHGWQSKVLEIRKKINNAIQDMPAHPDITRLLSGTYINYFHCQKIVEILKETEKDSRNFLGYYSSQRMKDWQEVVRMYEKENLYLAEAAQILARTIQYDIPSLRKQIAKCEQIQQDCKGINGLLPHQECERKETEYEKSKESLRSQYQKSCKQMGIPGENIRKELVDLVTGLPVTLDALAKDSKSFKEAVAYYAAMVEFTLRGPPPTPCLPLLSYIMEHGNVTTYEWRYGEPPLSIEEPHLELPDEEVMRGNTETNNDEGEIDFGGIDAPDSLGEDAGLQVAKHLHSTDTGEIDWGLVSVEGDGSGDALGIDWEVVVETKEITVEEQGMEGGVARDSEALALLDNPTTRGIFLDELYELEMFLVQRLQELQSEGSVVALSQFQSAPQIVQMQSQANVEKMLCQVKDLIARLTNTQIQHLFRIKSSPRYVEQLRKSLVQRLELAEKMEEMIKAVQERSLKSSKEHAVLLPQLSVILQKTSDFQRQIEEEISKKYKGRPVHLMGGVTAS</sequence>
<evidence type="ECO:0000256" key="14">
    <source>
        <dbReference type="PROSITE-ProRule" id="PRU00192"/>
    </source>
</evidence>
<dbReference type="SUPFAM" id="SSF50044">
    <property type="entry name" value="SH3-domain"/>
    <property type="match status" value="1"/>
</dbReference>
<dbReference type="PRINTS" id="PR00452">
    <property type="entry name" value="SH3DOMAIN"/>
</dbReference>
<dbReference type="FunFam" id="2.30.30.40:FF:000002">
    <property type="entry name" value="abl interactor 1 isoform X1"/>
    <property type="match status" value="1"/>
</dbReference>
<dbReference type="CDD" id="cd11826">
    <property type="entry name" value="SH3_Abi"/>
    <property type="match status" value="1"/>
</dbReference>
<keyword evidence="13" id="KW-0449">Lipoprotein</keyword>
<evidence type="ECO:0000256" key="3">
    <source>
        <dbReference type="ARBA" id="ARBA00010020"/>
    </source>
</evidence>
<protein>
    <recommendedName>
        <fullName evidence="5">Dymeclin</fullName>
    </recommendedName>
</protein>
<keyword evidence="18" id="KW-1185">Reference proteome</keyword>
<evidence type="ECO:0000256" key="12">
    <source>
        <dbReference type="ARBA" id="ARBA00023273"/>
    </source>
</evidence>
<dbReference type="Pfam" id="PF09742">
    <property type="entry name" value="Dymeclin"/>
    <property type="match status" value="1"/>
</dbReference>
<keyword evidence="8" id="KW-0597">Phosphoprotein</keyword>
<dbReference type="OrthoDB" id="10253409at2759"/>
<dbReference type="PANTHER" id="PTHR12895">
    <property type="entry name" value="DYMECLIN"/>
    <property type="match status" value="1"/>
</dbReference>
<dbReference type="GO" id="GO:0007030">
    <property type="term" value="P:Golgi organization"/>
    <property type="evidence" value="ECO:0007669"/>
    <property type="project" value="TreeGrafter"/>
</dbReference>
<evidence type="ECO:0000256" key="1">
    <source>
        <dbReference type="ARBA" id="ARBA00004245"/>
    </source>
</evidence>
<dbReference type="InterPro" id="IPR036028">
    <property type="entry name" value="SH3-like_dom_sf"/>
</dbReference>
<dbReference type="PANTHER" id="PTHR12895:SF9">
    <property type="entry name" value="DYMECLIN"/>
    <property type="match status" value="1"/>
</dbReference>
<evidence type="ECO:0000256" key="8">
    <source>
        <dbReference type="ARBA" id="ARBA00022553"/>
    </source>
</evidence>
<comment type="subcellular location">
    <subcellularLocation>
        <location evidence="2">Cell projection</location>
        <location evidence="2">Lamellipodium</location>
    </subcellularLocation>
    <subcellularLocation>
        <location evidence="1">Cytoplasm</location>
        <location evidence="1">Cytoskeleton</location>
    </subcellularLocation>
</comment>
<dbReference type="PROSITE" id="PS50002">
    <property type="entry name" value="SH3"/>
    <property type="match status" value="1"/>
</dbReference>